<accession>A0A2I0B0C2</accession>
<name>A0A2I0B0C2_9ASPA</name>
<gene>
    <name evidence="1" type="ORF">AXF42_Ash006141</name>
</gene>
<dbReference type="Proteomes" id="UP000236161">
    <property type="component" value="Unassembled WGS sequence"/>
</dbReference>
<organism evidence="1 2">
    <name type="scientific">Apostasia shenzhenica</name>
    <dbReference type="NCBI Taxonomy" id="1088818"/>
    <lineage>
        <taxon>Eukaryota</taxon>
        <taxon>Viridiplantae</taxon>
        <taxon>Streptophyta</taxon>
        <taxon>Embryophyta</taxon>
        <taxon>Tracheophyta</taxon>
        <taxon>Spermatophyta</taxon>
        <taxon>Magnoliopsida</taxon>
        <taxon>Liliopsida</taxon>
        <taxon>Asparagales</taxon>
        <taxon>Orchidaceae</taxon>
        <taxon>Apostasioideae</taxon>
        <taxon>Apostasia</taxon>
    </lineage>
</organism>
<dbReference type="EMBL" id="KZ451932">
    <property type="protein sequence ID" value="PKA61244.1"/>
    <property type="molecule type" value="Genomic_DNA"/>
</dbReference>
<evidence type="ECO:0000313" key="1">
    <source>
        <dbReference type="EMBL" id="PKA61244.1"/>
    </source>
</evidence>
<proteinExistence type="predicted"/>
<keyword evidence="2" id="KW-1185">Reference proteome</keyword>
<sequence length="179" mass="20498">MLLKPTKYSIDSAIIPPKKSAHRNAADLVVLWICGWVAAMATVKLKSPTRLSRRRPRGRLRQRFVASGSPTGLRRRMLQLGACGPILRSLSGILSLSRSSASLALLTPLIRVWHVVELEQELVSFFFELISSQDFTYMYTLLRKFIWVLEDEAFVEVNFVKFVIYLKLLFVFHNKYAPV</sequence>
<reference evidence="1 2" key="1">
    <citation type="journal article" date="2017" name="Nature">
        <title>The Apostasia genome and the evolution of orchids.</title>
        <authorList>
            <person name="Zhang G.Q."/>
            <person name="Liu K.W."/>
            <person name="Li Z."/>
            <person name="Lohaus R."/>
            <person name="Hsiao Y.Y."/>
            <person name="Niu S.C."/>
            <person name="Wang J.Y."/>
            <person name="Lin Y.C."/>
            <person name="Xu Q."/>
            <person name="Chen L.J."/>
            <person name="Yoshida K."/>
            <person name="Fujiwara S."/>
            <person name="Wang Z.W."/>
            <person name="Zhang Y.Q."/>
            <person name="Mitsuda N."/>
            <person name="Wang M."/>
            <person name="Liu G.H."/>
            <person name="Pecoraro L."/>
            <person name="Huang H.X."/>
            <person name="Xiao X.J."/>
            <person name="Lin M."/>
            <person name="Wu X.Y."/>
            <person name="Wu W.L."/>
            <person name="Chen Y.Y."/>
            <person name="Chang S.B."/>
            <person name="Sakamoto S."/>
            <person name="Ohme-Takagi M."/>
            <person name="Yagi M."/>
            <person name="Zeng S.J."/>
            <person name="Shen C.Y."/>
            <person name="Yeh C.M."/>
            <person name="Luo Y.B."/>
            <person name="Tsai W.C."/>
            <person name="Van de Peer Y."/>
            <person name="Liu Z.J."/>
        </authorList>
    </citation>
    <scope>NUCLEOTIDE SEQUENCE [LARGE SCALE GENOMIC DNA]</scope>
    <source>
        <strain evidence="2">cv. Shenzhen</strain>
        <tissue evidence="1">Stem</tissue>
    </source>
</reference>
<dbReference type="AlphaFoldDB" id="A0A2I0B0C2"/>
<evidence type="ECO:0000313" key="2">
    <source>
        <dbReference type="Proteomes" id="UP000236161"/>
    </source>
</evidence>
<protein>
    <submittedName>
        <fullName evidence="1">Uncharacterized protein</fullName>
    </submittedName>
</protein>